<dbReference type="Proteomes" id="UP000027432">
    <property type="component" value="Unassembled WGS sequence"/>
</dbReference>
<dbReference type="EMBL" id="AUND01000012">
    <property type="protein sequence ID" value="KEO54284.1"/>
    <property type="molecule type" value="Genomic_DNA"/>
</dbReference>
<dbReference type="GO" id="GO:0010038">
    <property type="term" value="P:response to metal ion"/>
    <property type="evidence" value="ECO:0007669"/>
    <property type="project" value="InterPro"/>
</dbReference>
<dbReference type="SUPFAM" id="SSF54001">
    <property type="entry name" value="Cysteine proteinases"/>
    <property type="match status" value="1"/>
</dbReference>
<organism evidence="7 8">
    <name type="scientific">Thioclava pacifica DSM 10166</name>
    <dbReference type="NCBI Taxonomy" id="1353537"/>
    <lineage>
        <taxon>Bacteria</taxon>
        <taxon>Pseudomonadati</taxon>
        <taxon>Pseudomonadota</taxon>
        <taxon>Alphaproteobacteria</taxon>
        <taxon>Rhodobacterales</taxon>
        <taxon>Paracoccaceae</taxon>
        <taxon>Thioclava</taxon>
    </lineage>
</organism>
<dbReference type="GO" id="GO:0046872">
    <property type="term" value="F:metal ion binding"/>
    <property type="evidence" value="ECO:0007669"/>
    <property type="project" value="UniProtKB-KW"/>
</dbReference>
<keyword evidence="8" id="KW-1185">Reference proteome</keyword>
<comment type="caution">
    <text evidence="7">The sequence shown here is derived from an EMBL/GenBank/DDBJ whole genome shotgun (WGS) entry which is preliminary data.</text>
</comment>
<dbReference type="PANTHER" id="PTHR33447">
    <property type="entry name" value="GLUTATHIONE GAMMA-GLUTAMYLCYSTEINYLTRANSFERASE"/>
    <property type="match status" value="1"/>
</dbReference>
<feature type="signal peptide" evidence="5">
    <location>
        <begin position="1"/>
        <end position="21"/>
    </location>
</feature>
<dbReference type="RefSeq" id="WP_038075400.1">
    <property type="nucleotide sequence ID" value="NZ_AUND01000012.1"/>
</dbReference>
<dbReference type="InterPro" id="IPR038765">
    <property type="entry name" value="Papain-like_cys_pep_sf"/>
</dbReference>
<reference evidence="7 8" key="1">
    <citation type="submission" date="2013-07" db="EMBL/GenBank/DDBJ databases">
        <title>Thioclava pacifica DSM 10166 Genome Sequencing.</title>
        <authorList>
            <person name="Lai Q."/>
            <person name="Shao Z."/>
        </authorList>
    </citation>
    <scope>NUCLEOTIDE SEQUENCE [LARGE SCALE GENOMIC DNA]</scope>
    <source>
        <strain evidence="7 8">DSM 10166</strain>
    </source>
</reference>
<keyword evidence="4" id="KW-0479">Metal-binding</keyword>
<evidence type="ECO:0000256" key="4">
    <source>
        <dbReference type="ARBA" id="ARBA00022723"/>
    </source>
</evidence>
<dbReference type="GO" id="GO:0046938">
    <property type="term" value="P:phytochelatin biosynthetic process"/>
    <property type="evidence" value="ECO:0007669"/>
    <property type="project" value="InterPro"/>
</dbReference>
<gene>
    <name evidence="7" type="ORF">TP2_04995</name>
</gene>
<dbReference type="STRING" id="1353537.TP2_04995"/>
<dbReference type="Gene3D" id="3.90.70.30">
    <property type="entry name" value="Phytochelatin synthase, N-terminal domain"/>
    <property type="match status" value="1"/>
</dbReference>
<dbReference type="InterPro" id="IPR038156">
    <property type="entry name" value="PCS_N_sf"/>
</dbReference>
<name>A0A074JCM5_9RHOB</name>
<evidence type="ECO:0000256" key="3">
    <source>
        <dbReference type="ARBA" id="ARBA00022679"/>
    </source>
</evidence>
<keyword evidence="5" id="KW-0732">Signal</keyword>
<evidence type="ECO:0000313" key="7">
    <source>
        <dbReference type="EMBL" id="KEO54284.1"/>
    </source>
</evidence>
<sequence>MKVLGSILSALLLACITTVQAETLPLPEGVISLASPEGEALLVGAEARNDYFPLSINFTTQINPAYCGPATIAMVLNALNVPRPASKKTLGLGLFDQENIFTPAADAVKPAKAILSPPYGMTLDDLGGLLAAHDLKVTDVHASESDLDAFRKTAVAELADDDHFILVNYLRKAIGQESGGHISPLGAYDADTDRFLILDVTRYKYPPVWVTAEALFAAMNTVDSDNDGKTRGYVSVSR</sequence>
<dbReference type="EC" id="2.3.2.15" evidence="1"/>
<evidence type="ECO:0000256" key="5">
    <source>
        <dbReference type="SAM" id="SignalP"/>
    </source>
</evidence>
<keyword evidence="2" id="KW-0104">Cadmium</keyword>
<feature type="chain" id="PRO_5001696610" description="glutathione gamma-glutamylcysteinyltransferase" evidence="5">
    <location>
        <begin position="22"/>
        <end position="238"/>
    </location>
</feature>
<dbReference type="AlphaFoldDB" id="A0A074JCM5"/>
<evidence type="ECO:0000259" key="6">
    <source>
        <dbReference type="PROSITE" id="PS51443"/>
    </source>
</evidence>
<dbReference type="PANTHER" id="PTHR33447:SF20">
    <property type="entry name" value="GLUTATHIONE GAMMA-GLUTAMYLCYSTEINYLTRANSFERASE"/>
    <property type="match status" value="1"/>
</dbReference>
<accession>A0A074JCM5</accession>
<protein>
    <recommendedName>
        <fullName evidence="1">glutathione gamma-glutamylcysteinyltransferase</fullName>
        <ecNumber evidence="1">2.3.2.15</ecNumber>
    </recommendedName>
</protein>
<evidence type="ECO:0000256" key="1">
    <source>
        <dbReference type="ARBA" id="ARBA00012468"/>
    </source>
</evidence>
<dbReference type="InterPro" id="IPR007719">
    <property type="entry name" value="PCS_N"/>
</dbReference>
<evidence type="ECO:0000313" key="8">
    <source>
        <dbReference type="Proteomes" id="UP000027432"/>
    </source>
</evidence>
<dbReference type="OrthoDB" id="8560621at2"/>
<dbReference type="InterPro" id="IPR040409">
    <property type="entry name" value="PCS-like"/>
</dbReference>
<proteinExistence type="predicted"/>
<evidence type="ECO:0000256" key="2">
    <source>
        <dbReference type="ARBA" id="ARBA00022539"/>
    </source>
</evidence>
<dbReference type="eggNOG" id="COG3271">
    <property type="taxonomic scope" value="Bacteria"/>
</dbReference>
<feature type="domain" description="Peptidase C83" evidence="6">
    <location>
        <begin position="14"/>
        <end position="238"/>
    </location>
</feature>
<dbReference type="PROSITE" id="PS51257">
    <property type="entry name" value="PROKAR_LIPOPROTEIN"/>
    <property type="match status" value="1"/>
</dbReference>
<keyword evidence="3" id="KW-0808">Transferase</keyword>
<dbReference type="Pfam" id="PF05023">
    <property type="entry name" value="Phytochelatin"/>
    <property type="match status" value="1"/>
</dbReference>
<dbReference type="PROSITE" id="PS51443">
    <property type="entry name" value="PCS"/>
    <property type="match status" value="1"/>
</dbReference>
<dbReference type="GO" id="GO:0016756">
    <property type="term" value="F:glutathione gamma-glutamylcysteinyltransferase activity"/>
    <property type="evidence" value="ECO:0007669"/>
    <property type="project" value="UniProtKB-EC"/>
</dbReference>